<dbReference type="SUPFAM" id="SSF56235">
    <property type="entry name" value="N-terminal nucleophile aminohydrolases (Ntn hydrolases)"/>
    <property type="match status" value="1"/>
</dbReference>
<dbReference type="RefSeq" id="WP_127193986.1">
    <property type="nucleotide sequence ID" value="NZ_RZNY01000021.1"/>
</dbReference>
<dbReference type="Proteomes" id="UP000279446">
    <property type="component" value="Unassembled WGS sequence"/>
</dbReference>
<evidence type="ECO:0000313" key="1">
    <source>
        <dbReference type="EMBL" id="RUT43263.1"/>
    </source>
</evidence>
<comment type="caution">
    <text evidence="1">The sequence shown here is derived from an EMBL/GenBank/DDBJ whole genome shotgun (WGS) entry which is preliminary data.</text>
</comment>
<dbReference type="OrthoDB" id="2616792at2"/>
<proteinExistence type="predicted"/>
<sequence length="202" mass="22742">MSLCIVANNPYMKYLVIASDGRITKYGEVAGDDFKKLTLINEHVSIFTSGIVTCAEELRTVVTSKSKDKNIDEIAMIAQEESIRINNDFHFKYPNYFEGNNRTDMATIIGFFDIHRNESGYIKLCRSDGYTPHKIIDSSVQTSGYSQDLAMSYFLDHFNGSEPCEPMYDAFKYVSESDNSVGGVMKMHVISNQGTSIYQAVI</sequence>
<keyword evidence="2" id="KW-1185">Reference proteome</keyword>
<dbReference type="EMBL" id="RZNY01000021">
    <property type="protein sequence ID" value="RUT43263.1"/>
    <property type="molecule type" value="Genomic_DNA"/>
</dbReference>
<reference evidence="1 2" key="1">
    <citation type="submission" date="2018-12" db="EMBL/GenBank/DDBJ databases">
        <authorList>
            <person name="Sun L."/>
            <person name="Chen Z."/>
        </authorList>
    </citation>
    <scope>NUCLEOTIDE SEQUENCE [LARGE SCALE GENOMIC DNA]</scope>
    <source>
        <strain evidence="1 2">DSM 15890</strain>
    </source>
</reference>
<evidence type="ECO:0000313" key="2">
    <source>
        <dbReference type="Proteomes" id="UP000279446"/>
    </source>
</evidence>
<evidence type="ECO:0008006" key="3">
    <source>
        <dbReference type="Google" id="ProtNLM"/>
    </source>
</evidence>
<organism evidence="1 2">
    <name type="scientific">Paenibacillus anaericanus</name>
    <dbReference type="NCBI Taxonomy" id="170367"/>
    <lineage>
        <taxon>Bacteria</taxon>
        <taxon>Bacillati</taxon>
        <taxon>Bacillota</taxon>
        <taxon>Bacilli</taxon>
        <taxon>Bacillales</taxon>
        <taxon>Paenibacillaceae</taxon>
        <taxon>Paenibacillus</taxon>
    </lineage>
</organism>
<gene>
    <name evidence="1" type="ORF">EJP82_20830</name>
</gene>
<protein>
    <recommendedName>
        <fullName evidence="3">20S proteasome subunit A/B</fullName>
    </recommendedName>
</protein>
<dbReference type="Gene3D" id="3.60.20.10">
    <property type="entry name" value="Glutamine Phosphoribosylpyrophosphate, subunit 1, domain 1"/>
    <property type="match status" value="1"/>
</dbReference>
<dbReference type="AlphaFoldDB" id="A0A3S1BMY8"/>
<name>A0A3S1BMY8_9BACL</name>
<dbReference type="InterPro" id="IPR029055">
    <property type="entry name" value="Ntn_hydrolases_N"/>
</dbReference>
<accession>A0A3S1BMY8</accession>